<dbReference type="GO" id="GO:0016567">
    <property type="term" value="P:protein ubiquitination"/>
    <property type="evidence" value="ECO:0007669"/>
    <property type="project" value="InterPro"/>
</dbReference>
<keyword evidence="6" id="KW-0863">Zinc-finger</keyword>
<evidence type="ECO:0000313" key="11">
    <source>
        <dbReference type="EMBL" id="KAK2608418.1"/>
    </source>
</evidence>
<evidence type="ECO:0000259" key="10">
    <source>
        <dbReference type="PROSITE" id="PS51873"/>
    </source>
</evidence>
<dbReference type="GO" id="GO:0061630">
    <property type="term" value="F:ubiquitin protein ligase activity"/>
    <property type="evidence" value="ECO:0007669"/>
    <property type="project" value="UniProtKB-EC"/>
</dbReference>
<accession>A0AAJ0FWQ9</accession>
<dbReference type="Pfam" id="PF01485">
    <property type="entry name" value="IBR"/>
    <property type="match status" value="1"/>
</dbReference>
<evidence type="ECO:0000256" key="5">
    <source>
        <dbReference type="ARBA" id="ARBA00022737"/>
    </source>
</evidence>
<feature type="compositionally biased region" description="Low complexity" evidence="9">
    <location>
        <begin position="131"/>
        <end position="142"/>
    </location>
</feature>
<dbReference type="AlphaFoldDB" id="A0AAJ0FWQ9"/>
<comment type="catalytic activity">
    <reaction evidence="1">
        <text>[E2 ubiquitin-conjugating enzyme]-S-ubiquitinyl-L-cysteine + [acceptor protein]-L-lysine = [E2 ubiquitin-conjugating enzyme]-L-cysteine + [acceptor protein]-N(6)-ubiquitinyl-L-lysine.</text>
        <dbReference type="EC" id="2.3.2.31"/>
    </reaction>
</comment>
<dbReference type="InterPro" id="IPR031127">
    <property type="entry name" value="E3_UB_ligase_RBR"/>
</dbReference>
<evidence type="ECO:0000256" key="6">
    <source>
        <dbReference type="ARBA" id="ARBA00022771"/>
    </source>
</evidence>
<protein>
    <recommendedName>
        <fullName evidence="2">RBR-type E3 ubiquitin transferase</fullName>
        <ecNumber evidence="2">2.3.2.31</ecNumber>
    </recommendedName>
</protein>
<keyword evidence="8" id="KW-0862">Zinc</keyword>
<dbReference type="InterPro" id="IPR017907">
    <property type="entry name" value="Znf_RING_CS"/>
</dbReference>
<evidence type="ECO:0000256" key="9">
    <source>
        <dbReference type="SAM" id="MobiDB-lite"/>
    </source>
</evidence>
<evidence type="ECO:0000256" key="3">
    <source>
        <dbReference type="ARBA" id="ARBA00022679"/>
    </source>
</evidence>
<keyword evidence="12" id="KW-1185">Reference proteome</keyword>
<evidence type="ECO:0000256" key="2">
    <source>
        <dbReference type="ARBA" id="ARBA00012251"/>
    </source>
</evidence>
<keyword evidence="5" id="KW-0677">Repeat</keyword>
<dbReference type="EMBL" id="JASWJB010000039">
    <property type="protein sequence ID" value="KAK2608418.1"/>
    <property type="molecule type" value="Genomic_DNA"/>
</dbReference>
<feature type="domain" description="RING-type" evidence="10">
    <location>
        <begin position="159"/>
        <end position="336"/>
    </location>
</feature>
<dbReference type="SUPFAM" id="SSF57850">
    <property type="entry name" value="RING/U-box"/>
    <property type="match status" value="1"/>
</dbReference>
<keyword evidence="4" id="KW-0479">Metal-binding</keyword>
<evidence type="ECO:0000256" key="7">
    <source>
        <dbReference type="ARBA" id="ARBA00022786"/>
    </source>
</evidence>
<keyword evidence="3" id="KW-0808">Transferase</keyword>
<sequence length="336" mass="37223">MADEIDEATLGLMIELQLQDAQSLTKGKNRSSEILQDSELAGWLFEQELQALESFRVAQAMSRSIAHALSTDDAAIKTLTFREEQAHRDREYAIHGQDSVNYPVPASTSTPVPPIEDRTTVEKPVPSYMNESRPPSAAEPSSTQSARAGPSVQAVREPEMRNCVACMSDAPVHWCTRCPCSHDYCRECLTTLFENAISDESLFPPKCCKEPIPISLTTSILPWTLVEAFNAKEKEFGTANRTYCHTPTCSAFIPEQSIWEDVATCIKCGSRTCAICKRESHHGDCPDDSATAELLRTAAAQGWQRCYSCHRVVDLKAGCNHISTFQILPWICKSNS</sequence>
<comment type="caution">
    <text evidence="11">The sequence shown here is derived from an EMBL/GenBank/DDBJ whole genome shotgun (WGS) entry which is preliminary data.</text>
</comment>
<evidence type="ECO:0000256" key="1">
    <source>
        <dbReference type="ARBA" id="ARBA00001798"/>
    </source>
</evidence>
<dbReference type="GO" id="GO:0008270">
    <property type="term" value="F:zinc ion binding"/>
    <property type="evidence" value="ECO:0007669"/>
    <property type="project" value="UniProtKB-KW"/>
</dbReference>
<evidence type="ECO:0000256" key="4">
    <source>
        <dbReference type="ARBA" id="ARBA00022723"/>
    </source>
</evidence>
<dbReference type="InterPro" id="IPR002867">
    <property type="entry name" value="IBR_dom"/>
</dbReference>
<evidence type="ECO:0000313" key="12">
    <source>
        <dbReference type="Proteomes" id="UP001251528"/>
    </source>
</evidence>
<proteinExistence type="predicted"/>
<dbReference type="CDD" id="cd20335">
    <property type="entry name" value="BRcat_RBR"/>
    <property type="match status" value="1"/>
</dbReference>
<evidence type="ECO:0000256" key="8">
    <source>
        <dbReference type="ARBA" id="ARBA00022833"/>
    </source>
</evidence>
<feature type="region of interest" description="Disordered" evidence="9">
    <location>
        <begin position="93"/>
        <end position="154"/>
    </location>
</feature>
<dbReference type="InterPro" id="IPR044066">
    <property type="entry name" value="TRIAD_supradom"/>
</dbReference>
<keyword evidence="7" id="KW-0833">Ubl conjugation pathway</keyword>
<gene>
    <name evidence="11" type="ORF">QQS21_003104</name>
</gene>
<organism evidence="11 12">
    <name type="scientific">Conoideocrella luteorostrata</name>
    <dbReference type="NCBI Taxonomy" id="1105319"/>
    <lineage>
        <taxon>Eukaryota</taxon>
        <taxon>Fungi</taxon>
        <taxon>Dikarya</taxon>
        <taxon>Ascomycota</taxon>
        <taxon>Pezizomycotina</taxon>
        <taxon>Sordariomycetes</taxon>
        <taxon>Hypocreomycetidae</taxon>
        <taxon>Hypocreales</taxon>
        <taxon>Clavicipitaceae</taxon>
        <taxon>Conoideocrella</taxon>
    </lineage>
</organism>
<dbReference type="Proteomes" id="UP001251528">
    <property type="component" value="Unassembled WGS sequence"/>
</dbReference>
<dbReference type="PANTHER" id="PTHR11685">
    <property type="entry name" value="RBR FAMILY RING FINGER AND IBR DOMAIN-CONTAINING"/>
    <property type="match status" value="1"/>
</dbReference>
<name>A0AAJ0FWQ9_9HYPO</name>
<dbReference type="PROSITE" id="PS00518">
    <property type="entry name" value="ZF_RING_1"/>
    <property type="match status" value="1"/>
</dbReference>
<dbReference type="EC" id="2.3.2.31" evidence="2"/>
<reference evidence="11" key="1">
    <citation type="submission" date="2023-06" db="EMBL/GenBank/DDBJ databases">
        <title>Conoideocrella luteorostrata (Hypocreales: Clavicipitaceae), a potential biocontrol fungus for elongate hemlock scale in United States Christmas tree production areas.</title>
        <authorList>
            <person name="Barrett H."/>
            <person name="Lovett B."/>
            <person name="Macias A.M."/>
            <person name="Stajich J.E."/>
            <person name="Kasson M.T."/>
        </authorList>
    </citation>
    <scope>NUCLEOTIDE SEQUENCE</scope>
    <source>
        <strain evidence="11">ARSEF 14590</strain>
    </source>
</reference>
<dbReference type="PROSITE" id="PS51873">
    <property type="entry name" value="TRIAD"/>
    <property type="match status" value="1"/>
</dbReference>